<reference evidence="6 7" key="1">
    <citation type="submission" date="2017-10" db="EMBL/GenBank/DDBJ databases">
        <title>Comparative genomics in systemic dimorphic fungi from Ajellomycetaceae.</title>
        <authorList>
            <person name="Munoz J.F."/>
            <person name="Mcewen J.G."/>
            <person name="Clay O.K."/>
            <person name="Cuomo C.A."/>
        </authorList>
    </citation>
    <scope>NUCLEOTIDE SEQUENCE [LARGE SCALE GENOMIC DNA]</scope>
    <source>
        <strain evidence="6 7">UAMH7299</strain>
    </source>
</reference>
<dbReference type="Gene3D" id="1.25.40.20">
    <property type="entry name" value="Ankyrin repeat-containing domain"/>
    <property type="match status" value="1"/>
</dbReference>
<dbReference type="OrthoDB" id="4772757at2759"/>
<feature type="compositionally biased region" description="Acidic residues" evidence="4">
    <location>
        <begin position="155"/>
        <end position="169"/>
    </location>
</feature>
<feature type="chain" id="PRO_5012292927" evidence="5">
    <location>
        <begin position="20"/>
        <end position="510"/>
    </location>
</feature>
<evidence type="ECO:0000256" key="1">
    <source>
        <dbReference type="ARBA" id="ARBA00022737"/>
    </source>
</evidence>
<keyword evidence="1" id="KW-0677">Repeat</keyword>
<dbReference type="EMBL" id="PDNA01000126">
    <property type="protein sequence ID" value="PGH11878.1"/>
    <property type="molecule type" value="Genomic_DNA"/>
</dbReference>
<dbReference type="PANTHER" id="PTHR24198:SF165">
    <property type="entry name" value="ANKYRIN REPEAT-CONTAINING PROTEIN-RELATED"/>
    <property type="match status" value="1"/>
</dbReference>
<evidence type="ECO:0000256" key="2">
    <source>
        <dbReference type="ARBA" id="ARBA00023043"/>
    </source>
</evidence>
<evidence type="ECO:0000256" key="3">
    <source>
        <dbReference type="PROSITE-ProRule" id="PRU00023"/>
    </source>
</evidence>
<dbReference type="SMART" id="SM00248">
    <property type="entry name" value="ANK"/>
    <property type="match status" value="1"/>
</dbReference>
<evidence type="ECO:0000313" key="6">
    <source>
        <dbReference type="EMBL" id="PGH11878.1"/>
    </source>
</evidence>
<dbReference type="STRING" id="1447883.A0A2B7XTG8"/>
<comment type="caution">
    <text evidence="6">The sequence shown here is derived from an EMBL/GenBank/DDBJ whole genome shotgun (WGS) entry which is preliminary data.</text>
</comment>
<sequence>MMMTLLLLSLSLLLPSTLSQSLSLCASECEPITSRLSKCSLPAVPSLDWKTLRDNASVRNLAGLPPLHTADKGPQTHQIANYTEASCFCTQARNDFEACEDCFKRDVYETGNTRDEHRVIKFYRSDCEMFGYYAIKEIAYPSTTVTSMPTVTVVPDDDRDDDWDDDSDDDDHHDNDLEDSKSCISICGVISAQLSQCSLPSLSSDIDPKPSQVPGPGGTNYYGQLLFNRRDAECLCTLPVLRRFSACNACLHDDDDEREILGTYSFDCGEMGYWTDNKTVGVEADDLEGDDGGQGTNNNGGQGRPQPTRSSNGEPFPTGVNDNGARRLGVEEGRVWVIGIVVWMEVSVIFHQGINEISARGSITRICLAYLSCLDDDLDDESPVENIRKRFPLARYSAQYWMDHARPSETKKKVQESILNFFEQRQTYTVWGNLFDPDNPWDEASVTRRSMVTPLYYAALAGLRHVVKLLLEKGADVNAQDGDYSNALQATSEQGHREIVHLLLAARERG</sequence>
<proteinExistence type="predicted"/>
<name>A0A2B7XTG8_POLH7</name>
<evidence type="ECO:0000256" key="4">
    <source>
        <dbReference type="SAM" id="MobiDB-lite"/>
    </source>
</evidence>
<dbReference type="PROSITE" id="PS50297">
    <property type="entry name" value="ANK_REP_REGION"/>
    <property type="match status" value="1"/>
</dbReference>
<feature type="region of interest" description="Disordered" evidence="4">
    <location>
        <begin position="283"/>
        <end position="325"/>
    </location>
</feature>
<feature type="region of interest" description="Disordered" evidence="4">
    <location>
        <begin position="151"/>
        <end position="176"/>
    </location>
</feature>
<feature type="repeat" description="ANK" evidence="3">
    <location>
        <begin position="450"/>
        <end position="482"/>
    </location>
</feature>
<accession>A0A2B7XTG8</accession>
<dbReference type="SUPFAM" id="SSF48403">
    <property type="entry name" value="Ankyrin repeat"/>
    <property type="match status" value="1"/>
</dbReference>
<evidence type="ECO:0000313" key="7">
    <source>
        <dbReference type="Proteomes" id="UP000224634"/>
    </source>
</evidence>
<dbReference type="InterPro" id="IPR002110">
    <property type="entry name" value="Ankyrin_rpt"/>
</dbReference>
<dbReference type="AlphaFoldDB" id="A0A2B7XTG8"/>
<feature type="signal peptide" evidence="5">
    <location>
        <begin position="1"/>
        <end position="19"/>
    </location>
</feature>
<evidence type="ECO:0000256" key="5">
    <source>
        <dbReference type="SAM" id="SignalP"/>
    </source>
</evidence>
<keyword evidence="2 3" id="KW-0040">ANK repeat</keyword>
<dbReference type="PROSITE" id="PS50088">
    <property type="entry name" value="ANK_REPEAT"/>
    <property type="match status" value="1"/>
</dbReference>
<feature type="compositionally biased region" description="Gly residues" evidence="4">
    <location>
        <begin position="292"/>
        <end position="303"/>
    </location>
</feature>
<dbReference type="InterPro" id="IPR036770">
    <property type="entry name" value="Ankyrin_rpt-contain_sf"/>
</dbReference>
<keyword evidence="5" id="KW-0732">Signal</keyword>
<keyword evidence="7" id="KW-1185">Reference proteome</keyword>
<dbReference type="PANTHER" id="PTHR24198">
    <property type="entry name" value="ANKYRIN REPEAT AND PROTEIN KINASE DOMAIN-CONTAINING PROTEIN"/>
    <property type="match status" value="1"/>
</dbReference>
<organism evidence="6 7">
    <name type="scientific">Polytolypa hystricis (strain UAMH7299)</name>
    <dbReference type="NCBI Taxonomy" id="1447883"/>
    <lineage>
        <taxon>Eukaryota</taxon>
        <taxon>Fungi</taxon>
        <taxon>Dikarya</taxon>
        <taxon>Ascomycota</taxon>
        <taxon>Pezizomycotina</taxon>
        <taxon>Eurotiomycetes</taxon>
        <taxon>Eurotiomycetidae</taxon>
        <taxon>Onygenales</taxon>
        <taxon>Onygenales incertae sedis</taxon>
        <taxon>Polytolypa</taxon>
    </lineage>
</organism>
<protein>
    <submittedName>
        <fullName evidence="6">Uncharacterized protein</fullName>
    </submittedName>
</protein>
<dbReference type="Proteomes" id="UP000224634">
    <property type="component" value="Unassembled WGS sequence"/>
</dbReference>
<dbReference type="Pfam" id="PF12796">
    <property type="entry name" value="Ank_2"/>
    <property type="match status" value="1"/>
</dbReference>
<gene>
    <name evidence="6" type="ORF">AJ80_06943</name>
</gene>